<keyword evidence="5 6" id="KW-0472">Membrane</keyword>
<evidence type="ECO:0000313" key="8">
    <source>
        <dbReference type="EMBL" id="PMP66846.1"/>
    </source>
</evidence>
<protein>
    <submittedName>
        <fullName evidence="8">Glycosyl transferase</fullName>
    </submittedName>
</protein>
<evidence type="ECO:0000256" key="5">
    <source>
        <dbReference type="ARBA" id="ARBA00023136"/>
    </source>
</evidence>
<feature type="transmembrane region" description="Helical" evidence="6">
    <location>
        <begin position="268"/>
        <end position="285"/>
    </location>
</feature>
<proteinExistence type="predicted"/>
<evidence type="ECO:0000256" key="1">
    <source>
        <dbReference type="ARBA" id="ARBA00004236"/>
    </source>
</evidence>
<organism evidence="8 9">
    <name type="scientific">Caldisericum exile</name>
    <dbReference type="NCBI Taxonomy" id="693075"/>
    <lineage>
        <taxon>Bacteria</taxon>
        <taxon>Pseudomonadati</taxon>
        <taxon>Caldisericota/Cryosericota group</taxon>
        <taxon>Caldisericota</taxon>
        <taxon>Caldisericia</taxon>
        <taxon>Caldisericales</taxon>
        <taxon>Caldisericaceae</taxon>
        <taxon>Caldisericum</taxon>
    </lineage>
</organism>
<comment type="subcellular location">
    <subcellularLocation>
        <location evidence="1">Cell membrane</location>
    </subcellularLocation>
</comment>
<dbReference type="PANTHER" id="PTHR43646:SF2">
    <property type="entry name" value="GLYCOSYLTRANSFERASE 2-LIKE DOMAIN-CONTAINING PROTEIN"/>
    <property type="match status" value="1"/>
</dbReference>
<evidence type="ECO:0000256" key="6">
    <source>
        <dbReference type="SAM" id="Phobius"/>
    </source>
</evidence>
<dbReference type="SUPFAM" id="SSF53448">
    <property type="entry name" value="Nucleotide-diphospho-sugar transferases"/>
    <property type="match status" value="1"/>
</dbReference>
<keyword evidence="2" id="KW-1003">Cell membrane</keyword>
<sequence>MGYNIILYLTGFLGSLLSFFPFGVLKKGAVKLNKKVSVIIPARNEESNLINILEDLKNQTYKPYEIIVVNDESEDKTESIAKQNGAKVVSIKEKPKEVLGKPYACLKGFEESTQDLLLFLDADLRLGNDAIEKLLYTYELENAVISVWPYHEIKTLEENFSFFFNFIGAISLNNFSLINRFLPIQGLFGPCILIDRDTYEKTQGHKNVLKEVVEDLALGKVIAKKGIKIKNFLGRKDIKFRMYKGGFKELLSGWSKNFSKGAVSTHPLNFIIVFIFITATFSVLFHLKEYFIFAIFFSVEFLLVGRIIGNFNPVLLMLYPIHLFIFFIIFANSILQTFIKREVEWKGRKIKIR</sequence>
<dbReference type="Pfam" id="PF00535">
    <property type="entry name" value="Glycos_transf_2"/>
    <property type="match status" value="1"/>
</dbReference>
<keyword evidence="3" id="KW-0328">Glycosyltransferase</keyword>
<dbReference type="AlphaFoldDB" id="A0A2J6WDQ9"/>
<reference evidence="8 9" key="1">
    <citation type="submission" date="2018-01" db="EMBL/GenBank/DDBJ databases">
        <title>Metagenomic assembled genomes from two thermal pools in the Uzon Caldera, Kamchatka, Russia.</title>
        <authorList>
            <person name="Wilkins L."/>
            <person name="Ettinger C."/>
        </authorList>
    </citation>
    <scope>NUCLEOTIDE SEQUENCE [LARGE SCALE GENOMIC DNA]</scope>
    <source>
        <strain evidence="8">ZAV-07</strain>
    </source>
</reference>
<name>A0A2J6WDQ9_9BACT</name>
<dbReference type="EMBL" id="PNIL01000062">
    <property type="protein sequence ID" value="PMP66846.1"/>
    <property type="molecule type" value="Genomic_DNA"/>
</dbReference>
<dbReference type="InterPro" id="IPR029044">
    <property type="entry name" value="Nucleotide-diphossugar_trans"/>
</dbReference>
<feature type="transmembrane region" description="Helical" evidence="6">
    <location>
        <begin position="290"/>
        <end position="308"/>
    </location>
</feature>
<feature type="transmembrane region" description="Helical" evidence="6">
    <location>
        <begin position="6"/>
        <end position="25"/>
    </location>
</feature>
<feature type="domain" description="Glycosyltransferase 2-like" evidence="7">
    <location>
        <begin position="37"/>
        <end position="198"/>
    </location>
</feature>
<dbReference type="PANTHER" id="PTHR43646">
    <property type="entry name" value="GLYCOSYLTRANSFERASE"/>
    <property type="match status" value="1"/>
</dbReference>
<keyword evidence="6" id="KW-1133">Transmembrane helix</keyword>
<dbReference type="Gene3D" id="3.90.550.10">
    <property type="entry name" value="Spore Coat Polysaccharide Biosynthesis Protein SpsA, Chain A"/>
    <property type="match status" value="1"/>
</dbReference>
<dbReference type="InterPro" id="IPR001173">
    <property type="entry name" value="Glyco_trans_2-like"/>
</dbReference>
<evidence type="ECO:0000256" key="4">
    <source>
        <dbReference type="ARBA" id="ARBA00022679"/>
    </source>
</evidence>
<dbReference type="GO" id="GO:0005886">
    <property type="term" value="C:plasma membrane"/>
    <property type="evidence" value="ECO:0007669"/>
    <property type="project" value="UniProtKB-SubCell"/>
</dbReference>
<evidence type="ECO:0000256" key="2">
    <source>
        <dbReference type="ARBA" id="ARBA00022475"/>
    </source>
</evidence>
<feature type="transmembrane region" description="Helical" evidence="6">
    <location>
        <begin position="314"/>
        <end position="339"/>
    </location>
</feature>
<evidence type="ECO:0000256" key="3">
    <source>
        <dbReference type="ARBA" id="ARBA00022676"/>
    </source>
</evidence>
<dbReference type="GO" id="GO:0016757">
    <property type="term" value="F:glycosyltransferase activity"/>
    <property type="evidence" value="ECO:0007669"/>
    <property type="project" value="UniProtKB-KW"/>
</dbReference>
<dbReference type="Proteomes" id="UP000237040">
    <property type="component" value="Unassembled WGS sequence"/>
</dbReference>
<dbReference type="CDD" id="cd00761">
    <property type="entry name" value="Glyco_tranf_GTA_type"/>
    <property type="match status" value="1"/>
</dbReference>
<evidence type="ECO:0000259" key="7">
    <source>
        <dbReference type="Pfam" id="PF00535"/>
    </source>
</evidence>
<accession>A0A2J6WDQ9</accession>
<keyword evidence="6" id="KW-0812">Transmembrane</keyword>
<keyword evidence="4 8" id="KW-0808">Transferase</keyword>
<evidence type="ECO:0000313" key="9">
    <source>
        <dbReference type="Proteomes" id="UP000237040"/>
    </source>
</evidence>
<feature type="transmembrane region" description="Helical" evidence="6">
    <location>
        <begin position="160"/>
        <end position="178"/>
    </location>
</feature>
<gene>
    <name evidence="8" type="ORF">C0189_04290</name>
</gene>
<comment type="caution">
    <text evidence="8">The sequence shown here is derived from an EMBL/GenBank/DDBJ whole genome shotgun (WGS) entry which is preliminary data.</text>
</comment>